<comment type="subcellular location">
    <subcellularLocation>
        <location evidence="1 9">Cell membrane</location>
        <topology evidence="1 9">Single-pass membrane protein</topology>
    </subcellularLocation>
</comment>
<comment type="subunit">
    <text evidence="9">The Tat system comprises two distinct complexes: a TatABC complex, containing multiple copies of TatA, TatB and TatC subunits, and a separate TatA complex, containing only TatA subunits. Substrates initially bind to the TatABC complex, which probably triggers association of the separate TatA complex to form the active translocon.</text>
</comment>
<keyword evidence="5 9" id="KW-0653">Protein transport</keyword>
<evidence type="ECO:0000313" key="11">
    <source>
        <dbReference type="EMBL" id="SPD86762.1"/>
    </source>
</evidence>
<accession>A0A2N9JF46</accession>
<dbReference type="Gene3D" id="1.20.5.3310">
    <property type="match status" value="1"/>
</dbReference>
<dbReference type="Proteomes" id="UP000238164">
    <property type="component" value="Chromosome 1"/>
</dbReference>
<name>A0A2N9JF46_9ACTN</name>
<protein>
    <recommendedName>
        <fullName evidence="9">Sec-independent protein translocase protein TatA</fullName>
    </recommendedName>
</protein>
<evidence type="ECO:0000256" key="1">
    <source>
        <dbReference type="ARBA" id="ARBA00004162"/>
    </source>
</evidence>
<feature type="region of interest" description="Disordered" evidence="10">
    <location>
        <begin position="43"/>
        <end position="84"/>
    </location>
</feature>
<dbReference type="EMBL" id="LT985188">
    <property type="protein sequence ID" value="SPD86762.1"/>
    <property type="molecule type" value="Genomic_DNA"/>
</dbReference>
<sequence>MFGLPGGMEWVILAIIALLVFGGSRLASAGKNAGKAIREFKEETSSLKKTDPPAVEAPPAQPEPEGIVHEGEIVPEPKDKGQQA</sequence>
<dbReference type="RefSeq" id="WP_105185648.1">
    <property type="nucleotide sequence ID" value="NZ_BAAAGO010000022.1"/>
</dbReference>
<dbReference type="OrthoDB" id="5245163at2"/>
<proteinExistence type="inferred from homology"/>
<dbReference type="InterPro" id="IPR003369">
    <property type="entry name" value="TatA/B/E"/>
</dbReference>
<keyword evidence="6 9" id="KW-1133">Transmembrane helix</keyword>
<dbReference type="NCBIfam" id="TIGR01411">
    <property type="entry name" value="tatAE"/>
    <property type="match status" value="1"/>
</dbReference>
<comment type="function">
    <text evidence="9">Part of the twin-arginine translocation (Tat) system that transports large folded proteins containing a characteristic twin-arginine motif in their signal peptide across membranes. TatA could form the protein-conducting channel of the Tat system.</text>
</comment>
<dbReference type="HAMAP" id="MF_00236">
    <property type="entry name" value="TatA_E"/>
    <property type="match status" value="1"/>
</dbReference>
<keyword evidence="7 9" id="KW-0811">Translocation</keyword>
<dbReference type="GO" id="GO:0033281">
    <property type="term" value="C:TAT protein transport complex"/>
    <property type="evidence" value="ECO:0007669"/>
    <property type="project" value="UniProtKB-UniRule"/>
</dbReference>
<dbReference type="KEGG" id="mgg:MPLG2_1726"/>
<comment type="similarity">
    <text evidence="9">Belongs to the TatA/E family.</text>
</comment>
<evidence type="ECO:0000256" key="6">
    <source>
        <dbReference type="ARBA" id="ARBA00022989"/>
    </source>
</evidence>
<keyword evidence="12" id="KW-1185">Reference proteome</keyword>
<evidence type="ECO:0000256" key="4">
    <source>
        <dbReference type="ARBA" id="ARBA00022692"/>
    </source>
</evidence>
<feature type="compositionally biased region" description="Basic and acidic residues" evidence="10">
    <location>
        <begin position="66"/>
        <end position="84"/>
    </location>
</feature>
<evidence type="ECO:0000256" key="8">
    <source>
        <dbReference type="ARBA" id="ARBA00023136"/>
    </source>
</evidence>
<gene>
    <name evidence="9" type="primary">tatA</name>
    <name evidence="11" type="ORF">MPLG2_1726</name>
</gene>
<keyword evidence="4 9" id="KW-0812">Transmembrane</keyword>
<dbReference type="PANTHER" id="PTHR42982">
    <property type="entry name" value="SEC-INDEPENDENT PROTEIN TRANSLOCASE PROTEIN TATA"/>
    <property type="match status" value="1"/>
</dbReference>
<dbReference type="AlphaFoldDB" id="A0A2N9JF46"/>
<dbReference type="GO" id="GO:0043953">
    <property type="term" value="P:protein transport by the Tat complex"/>
    <property type="evidence" value="ECO:0007669"/>
    <property type="project" value="UniProtKB-UniRule"/>
</dbReference>
<evidence type="ECO:0000256" key="10">
    <source>
        <dbReference type="SAM" id="MobiDB-lite"/>
    </source>
</evidence>
<keyword evidence="8 9" id="KW-0472">Membrane</keyword>
<dbReference type="GO" id="GO:0008320">
    <property type="term" value="F:protein transmembrane transporter activity"/>
    <property type="evidence" value="ECO:0007669"/>
    <property type="project" value="UniProtKB-UniRule"/>
</dbReference>
<evidence type="ECO:0000256" key="5">
    <source>
        <dbReference type="ARBA" id="ARBA00022927"/>
    </source>
</evidence>
<dbReference type="Pfam" id="PF02416">
    <property type="entry name" value="TatA_B_E"/>
    <property type="match status" value="1"/>
</dbReference>
<organism evidence="11 12">
    <name type="scientific">Micropruina glycogenica</name>
    <dbReference type="NCBI Taxonomy" id="75385"/>
    <lineage>
        <taxon>Bacteria</taxon>
        <taxon>Bacillati</taxon>
        <taxon>Actinomycetota</taxon>
        <taxon>Actinomycetes</taxon>
        <taxon>Propionibacteriales</taxon>
        <taxon>Nocardioidaceae</taxon>
        <taxon>Micropruina</taxon>
    </lineage>
</organism>
<evidence type="ECO:0000256" key="2">
    <source>
        <dbReference type="ARBA" id="ARBA00022448"/>
    </source>
</evidence>
<evidence type="ECO:0000313" key="12">
    <source>
        <dbReference type="Proteomes" id="UP000238164"/>
    </source>
</evidence>
<dbReference type="PANTHER" id="PTHR42982:SF1">
    <property type="entry name" value="SEC-INDEPENDENT PROTEIN TRANSLOCASE PROTEIN TATA"/>
    <property type="match status" value="1"/>
</dbReference>
<keyword evidence="3 9" id="KW-1003">Cell membrane</keyword>
<dbReference type="InterPro" id="IPR006312">
    <property type="entry name" value="TatA/E"/>
</dbReference>
<evidence type="ECO:0000256" key="3">
    <source>
        <dbReference type="ARBA" id="ARBA00022475"/>
    </source>
</evidence>
<evidence type="ECO:0000256" key="7">
    <source>
        <dbReference type="ARBA" id="ARBA00023010"/>
    </source>
</evidence>
<keyword evidence="2 9" id="KW-0813">Transport</keyword>
<evidence type="ECO:0000256" key="9">
    <source>
        <dbReference type="HAMAP-Rule" id="MF_00236"/>
    </source>
</evidence>
<reference evidence="11 12" key="1">
    <citation type="submission" date="2018-02" db="EMBL/GenBank/DDBJ databases">
        <authorList>
            <person name="Cohen D.B."/>
            <person name="Kent A.D."/>
        </authorList>
    </citation>
    <scope>NUCLEOTIDE SEQUENCE [LARGE SCALE GENOMIC DNA]</scope>
    <source>
        <strain evidence="11">1</strain>
    </source>
</reference>